<dbReference type="AlphaFoldDB" id="A0A645F4N3"/>
<accession>A0A645F4N3</accession>
<organism evidence="1">
    <name type="scientific">bioreactor metagenome</name>
    <dbReference type="NCBI Taxonomy" id="1076179"/>
    <lineage>
        <taxon>unclassified sequences</taxon>
        <taxon>metagenomes</taxon>
        <taxon>ecological metagenomes</taxon>
    </lineage>
</organism>
<protein>
    <submittedName>
        <fullName evidence="1">Uncharacterized protein</fullName>
    </submittedName>
</protein>
<evidence type="ECO:0000313" key="1">
    <source>
        <dbReference type="EMBL" id="MPN09127.1"/>
    </source>
</evidence>
<name>A0A645F4N3_9ZZZZ</name>
<gene>
    <name evidence="1" type="ORF">SDC9_156415</name>
</gene>
<sequence length="82" mass="9267">MDVGDRVDLKVQGACAVAHQVVFGACHRDGDAIPFFRKEVDDRRAEQMEMLLRYHLFQLRTLAVEVDCQLEDGGGHLRQDAP</sequence>
<reference evidence="1" key="1">
    <citation type="submission" date="2019-08" db="EMBL/GenBank/DDBJ databases">
        <authorList>
            <person name="Kucharzyk K."/>
            <person name="Murdoch R.W."/>
            <person name="Higgins S."/>
            <person name="Loffler F."/>
        </authorList>
    </citation>
    <scope>NUCLEOTIDE SEQUENCE</scope>
</reference>
<dbReference type="PROSITE" id="PS51257">
    <property type="entry name" value="PROKAR_LIPOPROTEIN"/>
    <property type="match status" value="1"/>
</dbReference>
<comment type="caution">
    <text evidence="1">The sequence shown here is derived from an EMBL/GenBank/DDBJ whole genome shotgun (WGS) entry which is preliminary data.</text>
</comment>
<dbReference type="EMBL" id="VSSQ01055215">
    <property type="protein sequence ID" value="MPN09127.1"/>
    <property type="molecule type" value="Genomic_DNA"/>
</dbReference>
<proteinExistence type="predicted"/>